<reference evidence="4" key="1">
    <citation type="journal article" date="2019" name="Int. J. Syst. Evol. Microbiol.">
        <title>The Global Catalogue of Microorganisms (GCM) 10K type strain sequencing project: providing services to taxonomists for standard genome sequencing and annotation.</title>
        <authorList>
            <consortium name="The Broad Institute Genomics Platform"/>
            <consortium name="The Broad Institute Genome Sequencing Center for Infectious Disease"/>
            <person name="Wu L."/>
            <person name="Ma J."/>
        </authorList>
    </citation>
    <scope>NUCLEOTIDE SEQUENCE [LARGE SCALE GENOMIC DNA]</scope>
    <source>
        <strain evidence="4">KCTC 62164</strain>
    </source>
</reference>
<evidence type="ECO:0000313" key="3">
    <source>
        <dbReference type="EMBL" id="MFC3053775.1"/>
    </source>
</evidence>
<dbReference type="Proteomes" id="UP001595444">
    <property type="component" value="Unassembled WGS sequence"/>
</dbReference>
<dbReference type="PANTHER" id="PTHR43798">
    <property type="entry name" value="MONOACYLGLYCEROL LIPASE"/>
    <property type="match status" value="1"/>
</dbReference>
<keyword evidence="1 3" id="KW-0378">Hydrolase</keyword>
<dbReference type="PANTHER" id="PTHR43798:SF31">
    <property type="entry name" value="AB HYDROLASE SUPERFAMILY PROTEIN YCLE"/>
    <property type="match status" value="1"/>
</dbReference>
<organism evidence="3 4">
    <name type="scientific">Kordiimonas pumila</name>
    <dbReference type="NCBI Taxonomy" id="2161677"/>
    <lineage>
        <taxon>Bacteria</taxon>
        <taxon>Pseudomonadati</taxon>
        <taxon>Pseudomonadota</taxon>
        <taxon>Alphaproteobacteria</taxon>
        <taxon>Kordiimonadales</taxon>
        <taxon>Kordiimonadaceae</taxon>
        <taxon>Kordiimonas</taxon>
    </lineage>
</organism>
<dbReference type="SUPFAM" id="SSF55718">
    <property type="entry name" value="SCP-like"/>
    <property type="match status" value="1"/>
</dbReference>
<protein>
    <submittedName>
        <fullName evidence="3">Alpha/beta fold hydrolase</fullName>
    </submittedName>
</protein>
<evidence type="ECO:0000256" key="1">
    <source>
        <dbReference type="ARBA" id="ARBA00022801"/>
    </source>
</evidence>
<dbReference type="InterPro" id="IPR000073">
    <property type="entry name" value="AB_hydrolase_1"/>
</dbReference>
<dbReference type="InterPro" id="IPR029058">
    <property type="entry name" value="AB_hydrolase_fold"/>
</dbReference>
<evidence type="ECO:0000313" key="4">
    <source>
        <dbReference type="Proteomes" id="UP001595444"/>
    </source>
</evidence>
<feature type="domain" description="AB hydrolase-1" evidence="2">
    <location>
        <begin position="165"/>
        <end position="268"/>
    </location>
</feature>
<dbReference type="GO" id="GO:0016787">
    <property type="term" value="F:hydrolase activity"/>
    <property type="evidence" value="ECO:0007669"/>
    <property type="project" value="UniProtKB-KW"/>
</dbReference>
<dbReference type="Gene3D" id="3.40.50.1820">
    <property type="entry name" value="alpha/beta hydrolase"/>
    <property type="match status" value="1"/>
</dbReference>
<accession>A0ABV7DB07</accession>
<proteinExistence type="predicted"/>
<dbReference type="InterPro" id="IPR050266">
    <property type="entry name" value="AB_hydrolase_sf"/>
</dbReference>
<name>A0ABV7DB07_9PROT</name>
<dbReference type="EMBL" id="JBHRSL010000028">
    <property type="protein sequence ID" value="MFC3053775.1"/>
    <property type="molecule type" value="Genomic_DNA"/>
</dbReference>
<evidence type="ECO:0000259" key="2">
    <source>
        <dbReference type="Pfam" id="PF00561"/>
    </source>
</evidence>
<gene>
    <name evidence="3" type="ORF">ACFOKA_17885</name>
</gene>
<dbReference type="InterPro" id="IPR036527">
    <property type="entry name" value="SCP2_sterol-bd_dom_sf"/>
</dbReference>
<comment type="caution">
    <text evidence="3">The sequence shown here is derived from an EMBL/GenBank/DDBJ whole genome shotgun (WGS) entry which is preliminary data.</text>
</comment>
<dbReference type="Pfam" id="PF00561">
    <property type="entry name" value="Abhydrolase_1"/>
    <property type="match status" value="1"/>
</dbReference>
<dbReference type="SUPFAM" id="SSF53474">
    <property type="entry name" value="alpha/beta-Hydrolases"/>
    <property type="match status" value="1"/>
</dbReference>
<dbReference type="Gene3D" id="3.30.1050.10">
    <property type="entry name" value="SCP2 sterol-binding domain"/>
    <property type="match status" value="1"/>
</dbReference>
<dbReference type="RefSeq" id="WP_194214408.1">
    <property type="nucleotide sequence ID" value="NZ_CP061205.1"/>
</dbReference>
<sequence length="403" mass="44249">MSNFLGKEWLKDYTKHLIADQAWAAATAYFSGRIGFRCGTLSGVVEIQAGKVQGVFSSEEALPADFMLVGPEAEWQRVLSGETDFFRGLSEDHGDLTIEGDAAAAMRSAKTMWLALEIMSRVGGTSCCDAVSYSPDPEPSGRAVTGRYIEVDDIRTYYEEAGEGYPLICFHAACQDTLMYRHVLDNLSDKFRVITVDAPGHSKSLMPEAGPFTSLTQHCEFNEKLMDKLGLVRPVILGCSMSGNQVLELGSRRPDKYAAIISAEGADYTPTISKFMLDMLLVNGQQILEGYSQSITGNRTPPDRAREVVWQLIRAVPEVMKGDLAGYAGFDMRSEVGKITAPLLLIRGDADWLVSQQQVDETASRIPCSKVTVLEGTGHYPMIENPVEFNDAVRQFLNEVGIS</sequence>
<keyword evidence="4" id="KW-1185">Reference proteome</keyword>